<dbReference type="EMBL" id="GGEC01026067">
    <property type="protein sequence ID" value="MBX06551.1"/>
    <property type="molecule type" value="Transcribed_RNA"/>
</dbReference>
<evidence type="ECO:0000313" key="1">
    <source>
        <dbReference type="EMBL" id="MBX06551.1"/>
    </source>
</evidence>
<accession>A0A2P2KLE5</accession>
<reference evidence="1" key="1">
    <citation type="submission" date="2018-02" db="EMBL/GenBank/DDBJ databases">
        <title>Rhizophora mucronata_Transcriptome.</title>
        <authorList>
            <person name="Meera S.P."/>
            <person name="Sreeshan A."/>
            <person name="Augustine A."/>
        </authorList>
    </citation>
    <scope>NUCLEOTIDE SEQUENCE</scope>
    <source>
        <tissue evidence="1">Leaf</tissue>
    </source>
</reference>
<sequence length="80" mass="8913">MFKRENKAKIDISIGDTVIMSKYVLSLLIALILNRMVSSFSIHAKHTSQMTNCSFAEANDAPTCTKFSSNVSSQKHFISQ</sequence>
<protein>
    <submittedName>
        <fullName evidence="1">Uncharacterized protein</fullName>
    </submittedName>
</protein>
<name>A0A2P2KLE5_RHIMU</name>
<organism evidence="1">
    <name type="scientific">Rhizophora mucronata</name>
    <name type="common">Asiatic mangrove</name>
    <dbReference type="NCBI Taxonomy" id="61149"/>
    <lineage>
        <taxon>Eukaryota</taxon>
        <taxon>Viridiplantae</taxon>
        <taxon>Streptophyta</taxon>
        <taxon>Embryophyta</taxon>
        <taxon>Tracheophyta</taxon>
        <taxon>Spermatophyta</taxon>
        <taxon>Magnoliopsida</taxon>
        <taxon>eudicotyledons</taxon>
        <taxon>Gunneridae</taxon>
        <taxon>Pentapetalae</taxon>
        <taxon>rosids</taxon>
        <taxon>fabids</taxon>
        <taxon>Malpighiales</taxon>
        <taxon>Rhizophoraceae</taxon>
        <taxon>Rhizophora</taxon>
    </lineage>
</organism>
<dbReference type="AlphaFoldDB" id="A0A2P2KLE5"/>
<proteinExistence type="predicted"/>